<reference evidence="2 3" key="1">
    <citation type="submission" date="2020-04" db="EMBL/GenBank/DDBJ databases">
        <title>Draft Whole-Genome sequence of Marichromatium bheemlicum DSM 18632, type strain.</title>
        <authorList>
            <person name="Kyndt J.A."/>
            <person name="Meyer T.E."/>
        </authorList>
    </citation>
    <scope>NUCLEOTIDE SEQUENCE [LARGE SCALE GENOMIC DNA]</scope>
    <source>
        <strain evidence="2 3">DSM 18632</strain>
    </source>
</reference>
<dbReference type="EMBL" id="JAAXKX010000012">
    <property type="protein sequence ID" value="NKN33461.1"/>
    <property type="molecule type" value="Genomic_DNA"/>
</dbReference>
<dbReference type="InterPro" id="IPR027417">
    <property type="entry name" value="P-loop_NTPase"/>
</dbReference>
<dbReference type="Pfam" id="PF26340">
    <property type="entry name" value="DNA-SBD_ScoMcrA"/>
    <property type="match status" value="1"/>
</dbReference>
<accession>A0ABX1I9H0</accession>
<gene>
    <name evidence="2" type="ORF">HF203_09515</name>
</gene>
<dbReference type="SUPFAM" id="SSF52540">
    <property type="entry name" value="P-loop containing nucleoside triphosphate hydrolases"/>
    <property type="match status" value="1"/>
</dbReference>
<protein>
    <recommendedName>
        <fullName evidence="1">ScoMcrA-like DNA sulfur-binding domain-containing protein</fullName>
    </recommendedName>
</protein>
<evidence type="ECO:0000259" key="1">
    <source>
        <dbReference type="Pfam" id="PF26340"/>
    </source>
</evidence>
<dbReference type="Proteomes" id="UP000740754">
    <property type="component" value="Unassembled WGS sequence"/>
</dbReference>
<feature type="domain" description="ScoMcrA-like DNA sulfur-binding" evidence="1">
    <location>
        <begin position="2"/>
        <end position="148"/>
    </location>
</feature>
<evidence type="ECO:0000313" key="3">
    <source>
        <dbReference type="Proteomes" id="UP000740754"/>
    </source>
</evidence>
<organism evidence="2 3">
    <name type="scientific">Marichromatium bheemlicum</name>
    <dbReference type="NCBI Taxonomy" id="365339"/>
    <lineage>
        <taxon>Bacteria</taxon>
        <taxon>Pseudomonadati</taxon>
        <taxon>Pseudomonadota</taxon>
        <taxon>Gammaproteobacteria</taxon>
        <taxon>Chromatiales</taxon>
        <taxon>Chromatiaceae</taxon>
        <taxon>Marichromatium</taxon>
    </lineage>
</organism>
<dbReference type="RefSeq" id="WP_168669036.1">
    <property type="nucleotide sequence ID" value="NZ_JAAXKX010000012.1"/>
</dbReference>
<dbReference type="InterPro" id="IPR058813">
    <property type="entry name" value="DNA-SBD_ScoMcrA"/>
</dbReference>
<name>A0ABX1I9H0_9GAMM</name>
<evidence type="ECO:0000313" key="2">
    <source>
        <dbReference type="EMBL" id="NKN33461.1"/>
    </source>
</evidence>
<proteinExistence type="predicted"/>
<sequence length="347" mass="38903">MDIVERFAAINAKPSGDTVKPHKPLLLLIALSRVWRRKPRLSPFTEYEEELKSFQDLFGNLVAIYPFGRLVSDGIWEVTDWELLTRNNSGDLVKADLVLKGALGGLTQEIYERILSDDALIKNITSNLLEKFLPVEFHEEIFRRLGFSKMRTVYRISESSVEATFSFSESGASEGQGEYGKSMKKDSEFIVYLNSLHSIRAIGANALAESQAINPFFGDLYEPFPLSKSLKDLLRDQTPRVVILSGHAGDGKSTVALDVYKALHRLDPKEPLKAPLREREEIPVGSHSVTIVKDMSELSGAQRQDWLREAFAEGSGSWLIVSNTGPGLSHQAPLIFDYANIRYNSKR</sequence>
<comment type="caution">
    <text evidence="2">The sequence shown here is derived from an EMBL/GenBank/DDBJ whole genome shotgun (WGS) entry which is preliminary data.</text>
</comment>
<keyword evidence="3" id="KW-1185">Reference proteome</keyword>